<dbReference type="PANTHER" id="PTHR31344:SF0">
    <property type="entry name" value="NUCLEAR PORE COMPLEX PROTEIN NUP205"/>
    <property type="match status" value="1"/>
</dbReference>
<evidence type="ECO:0000256" key="3">
    <source>
        <dbReference type="ARBA" id="ARBA00022448"/>
    </source>
</evidence>
<evidence type="ECO:0000313" key="6">
    <source>
        <dbReference type="EMBL" id="RKP02133.1"/>
    </source>
</evidence>
<proteinExistence type="inferred from homology"/>
<name>A0A4P9X9V0_9FUNG</name>
<feature type="compositionally biased region" description="Basic and acidic residues" evidence="5">
    <location>
        <begin position="1555"/>
        <end position="1569"/>
    </location>
</feature>
<feature type="compositionally biased region" description="Low complexity" evidence="5">
    <location>
        <begin position="2299"/>
        <end position="2314"/>
    </location>
</feature>
<feature type="region of interest" description="Disordered" evidence="5">
    <location>
        <begin position="1553"/>
        <end position="1573"/>
    </location>
</feature>
<dbReference type="GO" id="GO:0017056">
    <property type="term" value="F:structural constituent of nuclear pore"/>
    <property type="evidence" value="ECO:0007669"/>
    <property type="project" value="TreeGrafter"/>
</dbReference>
<dbReference type="PANTHER" id="PTHR31344">
    <property type="entry name" value="NUCLEAR PORE COMPLEX PROTEIN NUP205"/>
    <property type="match status" value="1"/>
</dbReference>
<keyword evidence="4" id="KW-0539">Nucleus</keyword>
<evidence type="ECO:0000256" key="4">
    <source>
        <dbReference type="ARBA" id="ARBA00023242"/>
    </source>
</evidence>
<feature type="compositionally biased region" description="Gly residues" evidence="5">
    <location>
        <begin position="1821"/>
        <end position="1849"/>
    </location>
</feature>
<dbReference type="OrthoDB" id="2019644at2759"/>
<dbReference type="Pfam" id="PF11894">
    <property type="entry name" value="Nup192"/>
    <property type="match status" value="2"/>
</dbReference>
<evidence type="ECO:0000313" key="7">
    <source>
        <dbReference type="Proteomes" id="UP000274922"/>
    </source>
</evidence>
<evidence type="ECO:0000256" key="5">
    <source>
        <dbReference type="SAM" id="MobiDB-lite"/>
    </source>
</evidence>
<keyword evidence="7" id="KW-1185">Reference proteome</keyword>
<accession>A0A4P9X9V0</accession>
<dbReference type="STRING" id="1555241.A0A4P9X9V0"/>
<organism evidence="6 7">
    <name type="scientific">Caulochytrium protostelioides</name>
    <dbReference type="NCBI Taxonomy" id="1555241"/>
    <lineage>
        <taxon>Eukaryota</taxon>
        <taxon>Fungi</taxon>
        <taxon>Fungi incertae sedis</taxon>
        <taxon>Chytridiomycota</taxon>
        <taxon>Chytridiomycota incertae sedis</taxon>
        <taxon>Chytridiomycetes</taxon>
        <taxon>Caulochytriales</taxon>
        <taxon>Caulochytriaceae</taxon>
        <taxon>Caulochytrium</taxon>
    </lineage>
</organism>
<feature type="region of interest" description="Disordered" evidence="5">
    <location>
        <begin position="1817"/>
        <end position="1849"/>
    </location>
</feature>
<evidence type="ECO:0000256" key="1">
    <source>
        <dbReference type="ARBA" id="ARBA00004123"/>
    </source>
</evidence>
<dbReference type="GO" id="GO:0044611">
    <property type="term" value="C:nuclear pore inner ring"/>
    <property type="evidence" value="ECO:0007669"/>
    <property type="project" value="TreeGrafter"/>
</dbReference>
<feature type="region of interest" description="Disordered" evidence="5">
    <location>
        <begin position="391"/>
        <end position="412"/>
    </location>
</feature>
<reference evidence="7" key="1">
    <citation type="journal article" date="2018" name="Nat. Microbiol.">
        <title>Leveraging single-cell genomics to expand the fungal tree of life.</title>
        <authorList>
            <person name="Ahrendt S.R."/>
            <person name="Quandt C.A."/>
            <person name="Ciobanu D."/>
            <person name="Clum A."/>
            <person name="Salamov A."/>
            <person name="Andreopoulos B."/>
            <person name="Cheng J.F."/>
            <person name="Woyke T."/>
            <person name="Pelin A."/>
            <person name="Henrissat B."/>
            <person name="Reynolds N.K."/>
            <person name="Benny G.L."/>
            <person name="Smith M.E."/>
            <person name="James T.Y."/>
            <person name="Grigoriev I.V."/>
        </authorList>
    </citation>
    <scope>NUCLEOTIDE SEQUENCE [LARGE SCALE GENOMIC DNA]</scope>
    <source>
        <strain evidence="7">ATCC 52028</strain>
    </source>
</reference>
<sequence>MEDPYHWQRYEPLSNLIAALRRSDAPRLLRALQTEHAALVAVLQTVLAQPPPSAASKQRVDSGVLTFPGGATLKLDATAQQVTHLVATIAQLDEVHAAVLYQLARETVAERDASPMQLLAAALDLRHRHRLERLALLMDVLQGVTDPLAPEDGRHDLRRVLDDVLTQPVAQASGPPTSFVAQLLQTMAALQQEQEQLQTEPALAPWRQAEPQLVARTRDQLRRERTEVEQLLFVTCTTATLPPDDIVRVLQQCQQLVFRYGVLPQYHVLMALLAQFQHAWREDAFEPLTDADWIRRVSRLIDQPAPWASEAVRAVVLLHWAMFLHYGHALEPRTRITQVHERLATYLETSLSHVFSQPVFATLIQGTLPFMKRTDLPFTAKITQAAADVPVEDPDNRNAYSEDEERKLEGIHEQRQRQCRENVREDGAIWALVTEMLRVSALSMLAIIRIGGLRLLKELDEDATAVAAASAATPYTSFRGGYAAGPSNYYDLLVWFILLFKDAPEPVLLDVWNHHEWFIQCGTSLYEPDLMTVHLHLIAVLANGPQCAKYASRLMETNSAFSWSTFFQSLHDYQRDGSAAAAAQAHAHAYSLAVDMDPRRGSGGGSSDMAAARPWSFPLEDLPLMKAFLALLRTCVTADATCRVALFENTTYAPVHNLFALATTQVPLELKADLFATIAAFATPFRGDALHHKTPAVAALVWGYLEQAELLVFVPRSRRHQVHAGPHGAVSASSDAAGPAATDFQLMTVASHGLACDLNEVESAYGVYPETLAVLNLLATLLQSDHAQLRHTMRHLGSKTREPGLRPYLAWIVDHIFLKLTVRPFVDDMDRYRMLDVCLTIFDRCLELFARDVLAFVSSGMALMDAAAPAAAHPQGEAAMDMDDDSSRGAAAGMDASVHEELMALGLHPGFEIACRLLTGSKFKTTLFSILDIPVAALTGERDDATGPLAEKCVNRALSICHRMILIQKPLLDVVAPQMALDAAFARRVLLPSLLNTLETLFAASYTTVVNLAVLVTNMENTAMCRLVVALLRLLAASPVFQKVNSQGVTRMAVILSAAPEAPAILAGFARLLERPDGDGAHDGASAADALGYSGDADAATMTGIHPSGLGTSLRTAICDFLLESLTANEQDGTVAHFLLGFDVTPGYTKRSIPLRDTRLKTCFRTLIDGVIRAPTTVASASAPASAPGHAFDDSTFGAYDASGMASHAMMAEADPFASDAADRLPAAHLAMPAALTERFCHILYLLATSARTHEPTIKYLRVQEDFFARCLLRLPFVMDRDRTWTALLQHRTAADGRDESGHPGVPDAVIAQANIEACLLNQQAWLIKMLCMEVHSVRARGPHTHLHRLLETLYINVHARPHVEQPLVRILELVNAMSLEDLPEQSFPPVMADLAQAVHLAYFVTEAPTGAPQVDLRAIHTQLMALVAQSLIPTNDDDAVDVAEWTAHIPAFMTLLLCRNVQQNMLHARRHFVQAVMQLVAVTAPEYLASARFDKGPHRIKVLVDILSTLVSQLTARQTGGHSLASQIDEFTNTILTLTALLRQELLSTSPTLSRRDADASHHPDSARHGASATANAATARLALSASTPAASTSAAGAAGTSSGSGALVSWAILETMVGDLLETLSTTKLTAAARCNVYISLLHLAQIGGLGRDVRVAQAWNSVVHPHVIERIVGDTAHTTDGLKCVAFSLLTVLAVLPKTMAYLGEQGFVKYMLSTLVNEGPAMQKRMAAALAAQHGHPSAAAASATSMMNLLCVYDIKMQLFLQIAETSGGRRMLADSRLFETLTDCTFLWQTSSEYLCYWSAASKPHHAGLPHAGLPHGGSTGGHGGVGGVGSHGNGGGGSGGGGASGMPSLHALDALPVTEQYHNLLMPALSLIAHALAGAPLLGSQQGALIQSCLQFIGVHKAFFLTILQDRLPNRKVTLPGLTKLVEVTRIFKILSSHTTARRHPLLCDDGESTLRTALVRLLPKYGRLEKWLAQLEAVDPYDLDLQSMTVSGLDQARLPTVFEFKASKLVDEVLRHVLAFVTHITSPGPIFSSARTRPPAGGLGGMVAHRLGSASAAGAGAADMASPAGGGLVATALVYLPMLPTKEQELLAQSEPTLGLAIDLLRTTANTLFATLDTLNQITFKLERGAGALTMEHLQELLGTHLQTATQVASLDTTDKQALMLDELARARAVSRQDARHAINTLEHLLLHVARHLAHLLRDAGPGAAFDGHAGYADHAPTSAHGGLAGYAGMLADAAGTSADASAGGGAGGAGMMSPAALRQQLQLQLGPVLQRVASLPETEIGGDGAAGHAATASPAPGTAGSRSAAAAAASTAATAGPLSCTLVHVLVRHISDALLVDV</sequence>
<dbReference type="InterPro" id="IPR021827">
    <property type="entry name" value="Nup186/Nup192/Nup205"/>
</dbReference>
<comment type="subcellular location">
    <subcellularLocation>
        <location evidence="1">Nucleus</location>
    </subcellularLocation>
</comment>
<protein>
    <submittedName>
        <fullName evidence="6">Uncharacterized protein</fullName>
    </submittedName>
</protein>
<keyword evidence="3" id="KW-0813">Transport</keyword>
<dbReference type="EMBL" id="ML014151">
    <property type="protein sequence ID" value="RKP02133.1"/>
    <property type="molecule type" value="Genomic_DNA"/>
</dbReference>
<gene>
    <name evidence="6" type="ORF">CXG81DRAFT_18173</name>
</gene>
<evidence type="ECO:0000256" key="2">
    <source>
        <dbReference type="ARBA" id="ARBA00005892"/>
    </source>
</evidence>
<dbReference type="Proteomes" id="UP000274922">
    <property type="component" value="Unassembled WGS sequence"/>
</dbReference>
<comment type="similarity">
    <text evidence="2">Belongs to the NUP186/NUP192/NUP205 family.</text>
</comment>
<feature type="region of interest" description="Disordered" evidence="5">
    <location>
        <begin position="2293"/>
        <end position="2314"/>
    </location>
</feature>
<dbReference type="GO" id="GO:0006999">
    <property type="term" value="P:nuclear pore organization"/>
    <property type="evidence" value="ECO:0007669"/>
    <property type="project" value="TreeGrafter"/>
</dbReference>